<dbReference type="EMBL" id="KI669459">
    <property type="protein sequence ID" value="OCF61636.1"/>
    <property type="molecule type" value="Genomic_DNA"/>
</dbReference>
<dbReference type="InterPro" id="IPR053714">
    <property type="entry name" value="Iso_Racemase_Enz_sf"/>
</dbReference>
<dbReference type="Proteomes" id="UP000092583">
    <property type="component" value="Unassembled WGS sequence"/>
</dbReference>
<dbReference type="PANTHER" id="PTHR28047">
    <property type="entry name" value="PROTEIN DCG1"/>
    <property type="match status" value="1"/>
</dbReference>
<gene>
    <name evidence="2" type="ORF">L486_01293</name>
</gene>
<dbReference type="OrthoDB" id="412018at2759"/>
<evidence type="ECO:0000313" key="3">
    <source>
        <dbReference type="Proteomes" id="UP000092583"/>
    </source>
</evidence>
<sequence>MPFLFGSNEQLTGVNKSRLLIINPNATQAFTQSIQRALVPPHDMILDFYNPSHPHAPYSIEGSYDSVISAAACLKDLRSQLDKWSGFVVACFSNHPLTASLRELTSSPVTSILAAPLLLASNLGSRVGILTTSPRWVPLLTHDIHSLHLSQQCSAGVVSSGLSVLDLENLPREEVMGTLVRIAKEELEGKRDADVIVLGCAGMVGVDKEIQAVCRSGMVVIDPVIAGVEVCASIVRMGLSTGKLGMYAAV</sequence>
<name>A0A1B9J1G8_9TREE</name>
<dbReference type="Pfam" id="PF01177">
    <property type="entry name" value="Asp_Glu_race"/>
    <property type="match status" value="1"/>
</dbReference>
<dbReference type="AlphaFoldDB" id="A0A1B9J1G8"/>
<dbReference type="InterPro" id="IPR052186">
    <property type="entry name" value="Hydantoin_racemase-like"/>
</dbReference>
<evidence type="ECO:0008006" key="4">
    <source>
        <dbReference type="Google" id="ProtNLM"/>
    </source>
</evidence>
<organism evidence="2 3">
    <name type="scientific">Kwoniella mangroviensis CBS 10435</name>
    <dbReference type="NCBI Taxonomy" id="1331196"/>
    <lineage>
        <taxon>Eukaryota</taxon>
        <taxon>Fungi</taxon>
        <taxon>Dikarya</taxon>
        <taxon>Basidiomycota</taxon>
        <taxon>Agaricomycotina</taxon>
        <taxon>Tremellomycetes</taxon>
        <taxon>Tremellales</taxon>
        <taxon>Cryptococcaceae</taxon>
        <taxon>Kwoniella</taxon>
    </lineage>
</organism>
<accession>A0A1B9J1G8</accession>
<reference evidence="3" key="2">
    <citation type="submission" date="2013-12" db="EMBL/GenBank/DDBJ databases">
        <title>Evolution of pathogenesis and genome organization in the Tremellales.</title>
        <authorList>
            <person name="Cuomo C."/>
            <person name="Litvintseva A."/>
            <person name="Heitman J."/>
            <person name="Chen Y."/>
            <person name="Sun S."/>
            <person name="Springer D."/>
            <person name="Dromer F."/>
            <person name="Young S."/>
            <person name="Zeng Q."/>
            <person name="Chapman S."/>
            <person name="Gujja S."/>
            <person name="Saif S."/>
            <person name="Birren B."/>
        </authorList>
    </citation>
    <scope>NUCLEOTIDE SEQUENCE [LARGE SCALE GENOMIC DNA]</scope>
    <source>
        <strain evidence="3">CBS 10435</strain>
    </source>
</reference>
<dbReference type="Gene3D" id="3.40.50.12500">
    <property type="match status" value="1"/>
</dbReference>
<protein>
    <recommendedName>
        <fullName evidence="4">Asp/Glu/hydantoin racemase</fullName>
    </recommendedName>
</protein>
<comment type="similarity">
    <text evidence="1">Belongs to the HyuE racemase family.</text>
</comment>
<dbReference type="STRING" id="1331196.A0A1B9J1G8"/>
<evidence type="ECO:0000256" key="1">
    <source>
        <dbReference type="ARBA" id="ARBA00038414"/>
    </source>
</evidence>
<proteinExistence type="inferred from homology"/>
<keyword evidence="3" id="KW-1185">Reference proteome</keyword>
<dbReference type="PANTHER" id="PTHR28047:SF5">
    <property type="entry name" value="PROTEIN DCG1"/>
    <property type="match status" value="1"/>
</dbReference>
<evidence type="ECO:0000313" key="2">
    <source>
        <dbReference type="EMBL" id="OCF61636.1"/>
    </source>
</evidence>
<dbReference type="InterPro" id="IPR015942">
    <property type="entry name" value="Asp/Glu/hydantoin_racemase"/>
</dbReference>
<reference evidence="2 3" key="1">
    <citation type="submission" date="2013-07" db="EMBL/GenBank/DDBJ databases">
        <title>The Genome Sequence of Kwoniella mangroviensis CBS10435.</title>
        <authorList>
            <consortium name="The Broad Institute Genome Sequencing Platform"/>
            <person name="Cuomo C."/>
            <person name="Litvintseva A."/>
            <person name="Chen Y."/>
            <person name="Heitman J."/>
            <person name="Sun S."/>
            <person name="Springer D."/>
            <person name="Dromer F."/>
            <person name="Young S.K."/>
            <person name="Zeng Q."/>
            <person name="Gargeya S."/>
            <person name="Fitzgerald M."/>
            <person name="Abouelleil A."/>
            <person name="Alvarado L."/>
            <person name="Berlin A.M."/>
            <person name="Chapman S.B."/>
            <person name="Dewar J."/>
            <person name="Goldberg J."/>
            <person name="Griggs A."/>
            <person name="Gujja S."/>
            <person name="Hansen M."/>
            <person name="Howarth C."/>
            <person name="Imamovic A."/>
            <person name="Larimer J."/>
            <person name="McCowan C."/>
            <person name="Murphy C."/>
            <person name="Pearson M."/>
            <person name="Priest M."/>
            <person name="Roberts A."/>
            <person name="Saif S."/>
            <person name="Shea T."/>
            <person name="Sykes S."/>
            <person name="Wortman J."/>
            <person name="Nusbaum C."/>
            <person name="Birren B."/>
        </authorList>
    </citation>
    <scope>NUCLEOTIDE SEQUENCE [LARGE SCALE GENOMIC DNA]</scope>
    <source>
        <strain evidence="2 3">CBS 10435</strain>
    </source>
</reference>
<dbReference type="GO" id="GO:0047661">
    <property type="term" value="F:amino-acid racemase activity"/>
    <property type="evidence" value="ECO:0007669"/>
    <property type="project" value="InterPro"/>
</dbReference>